<name>A0A7X6EW75_9HYPH</name>
<dbReference type="AlphaFoldDB" id="A0A7X6EW75"/>
<organism evidence="1 2">
    <name type="scientific">Rhizobium phaseoli</name>
    <dbReference type="NCBI Taxonomy" id="396"/>
    <lineage>
        <taxon>Bacteria</taxon>
        <taxon>Pseudomonadati</taxon>
        <taxon>Pseudomonadota</taxon>
        <taxon>Alphaproteobacteria</taxon>
        <taxon>Hyphomicrobiales</taxon>
        <taxon>Rhizobiaceae</taxon>
        <taxon>Rhizobium/Agrobacterium group</taxon>
        <taxon>Rhizobium</taxon>
    </lineage>
</organism>
<geneLocation type="plasmid" evidence="1 2">
    <name>pBS3d</name>
</geneLocation>
<sequence length="118" mass="13109">MLRSILFTAALSACVTCLAAWSIDTDRSTPDKHGLFEIREEARLFIAQENAKGHEQWSVLEPNAKVLVPRCAVPLQAHWTPKSLGRSKPSVAVICAAAVPNEVMRQWDVHVPVRQKPD</sequence>
<dbReference type="EMBL" id="CP064935">
    <property type="protein sequence ID" value="QPK13160.1"/>
    <property type="molecule type" value="Genomic_DNA"/>
</dbReference>
<gene>
    <name evidence="1" type="ORF">HER27_029825</name>
</gene>
<proteinExistence type="predicted"/>
<keyword evidence="1" id="KW-0614">Plasmid</keyword>
<evidence type="ECO:0000313" key="2">
    <source>
        <dbReference type="Proteomes" id="UP000540266"/>
    </source>
</evidence>
<dbReference type="GeneID" id="45961035"/>
<dbReference type="Proteomes" id="UP000540266">
    <property type="component" value="Plasmid pBS3d"/>
</dbReference>
<accession>A0A7X6EW75</accession>
<evidence type="ECO:0000313" key="1">
    <source>
        <dbReference type="EMBL" id="QPK13160.1"/>
    </source>
</evidence>
<dbReference type="RefSeq" id="WP_012489975.1">
    <property type="nucleotide sequence ID" value="NZ_CP013526.1"/>
</dbReference>
<reference evidence="1 2" key="1">
    <citation type="submission" date="2020-11" db="EMBL/GenBank/DDBJ databases">
        <title>Indigenous Rhizobia Nodulating Common beans in Western Kenya.</title>
        <authorList>
            <person name="Wekesa C.S."/>
            <person name="Oelmueller R."/>
            <person name="Furch A.C."/>
        </authorList>
    </citation>
    <scope>NUCLEOTIDE SEQUENCE [LARGE SCALE GENOMIC DNA]</scope>
    <source>
        <strain evidence="2">BS3</strain>
        <plasmid evidence="1 2">pBS3d</plasmid>
    </source>
</reference>
<protein>
    <submittedName>
        <fullName evidence="1">Uncharacterized protein</fullName>
    </submittedName>
</protein>